<evidence type="ECO:0000256" key="4">
    <source>
        <dbReference type="ARBA" id="ARBA00048461"/>
    </source>
</evidence>
<dbReference type="PANTHER" id="PTHR45856">
    <property type="entry name" value="ALPHA/BETA-HYDROLASES SUPERFAMILY PROTEIN"/>
    <property type="match status" value="1"/>
</dbReference>
<keyword evidence="1" id="KW-1015">Disulfide bond</keyword>
<name>A0A1C7M870_GRIFR</name>
<dbReference type="OMA" id="IQNWIEN"/>
<dbReference type="Gene3D" id="3.40.50.1820">
    <property type="entry name" value="alpha/beta hydrolase"/>
    <property type="match status" value="2"/>
</dbReference>
<dbReference type="OrthoDB" id="426718at2759"/>
<dbReference type="CDD" id="cd00519">
    <property type="entry name" value="Lipase_3"/>
    <property type="match status" value="1"/>
</dbReference>
<sequence length="290" mass="31288">MTLIIARRVVSLLAVVVAMTRALPAPTLRERQAITALSSTQISAFKPYTNYASAAYCQPESTIAWNCGVSCQANPTFKPVASGGDGNTNQFWFVGFDPTLGEVIVSHQGTNTQDILSLLEDVDIIQESLAPTLFPGISSSIKVHSGFAGSQSRSAPDWQGNDYGPLTRCRYCTARRHFFPLHLPGVTVRFIGYGLPRVGNQDFADYVDAQSASVTHINNKEDPVPILPGLFLGYHHPSGEVHIQDSGEWASCPGQDNESDQCIVGDVPTIFEGQASDHDGPYDGVEMPGC</sequence>
<evidence type="ECO:0000256" key="5">
    <source>
        <dbReference type="SAM" id="SignalP"/>
    </source>
</evidence>
<comment type="catalytic activity">
    <reaction evidence="3">
        <text>a diacylglycerol + H2O = a monoacylglycerol + a fatty acid + H(+)</text>
        <dbReference type="Rhea" id="RHEA:32731"/>
        <dbReference type="ChEBI" id="CHEBI:15377"/>
        <dbReference type="ChEBI" id="CHEBI:15378"/>
        <dbReference type="ChEBI" id="CHEBI:17408"/>
        <dbReference type="ChEBI" id="CHEBI:18035"/>
        <dbReference type="ChEBI" id="CHEBI:28868"/>
    </reaction>
</comment>
<dbReference type="Pfam" id="PF01764">
    <property type="entry name" value="Lipase_3"/>
    <property type="match status" value="1"/>
</dbReference>
<feature type="signal peptide" evidence="5">
    <location>
        <begin position="1"/>
        <end position="22"/>
    </location>
</feature>
<dbReference type="InterPro" id="IPR029058">
    <property type="entry name" value="AB_hydrolase_fold"/>
</dbReference>
<gene>
    <name evidence="7" type="primary">LIP_4</name>
    <name evidence="7" type="ORF">A0H81_07430</name>
</gene>
<dbReference type="Proteomes" id="UP000092993">
    <property type="component" value="Unassembled WGS sequence"/>
</dbReference>
<keyword evidence="5" id="KW-0732">Signal</keyword>
<reference evidence="7 8" key="1">
    <citation type="submission" date="2016-03" db="EMBL/GenBank/DDBJ databases">
        <title>Whole genome sequencing of Grifola frondosa 9006-11.</title>
        <authorList>
            <person name="Min B."/>
            <person name="Park H."/>
            <person name="Kim J.-G."/>
            <person name="Cho H."/>
            <person name="Oh Y.-L."/>
            <person name="Kong W.-S."/>
            <person name="Choi I.-G."/>
        </authorList>
    </citation>
    <scope>NUCLEOTIDE SEQUENCE [LARGE SCALE GENOMIC DNA]</scope>
    <source>
        <strain evidence="7 8">9006-11</strain>
    </source>
</reference>
<evidence type="ECO:0000313" key="8">
    <source>
        <dbReference type="Proteomes" id="UP000092993"/>
    </source>
</evidence>
<comment type="catalytic activity">
    <reaction evidence="4">
        <text>a monoacylglycerol + H2O = glycerol + a fatty acid + H(+)</text>
        <dbReference type="Rhea" id="RHEA:15245"/>
        <dbReference type="ChEBI" id="CHEBI:15377"/>
        <dbReference type="ChEBI" id="CHEBI:15378"/>
        <dbReference type="ChEBI" id="CHEBI:17408"/>
        <dbReference type="ChEBI" id="CHEBI:17754"/>
        <dbReference type="ChEBI" id="CHEBI:28868"/>
    </reaction>
</comment>
<dbReference type="SUPFAM" id="SSF53474">
    <property type="entry name" value="alpha/beta-Hydrolases"/>
    <property type="match status" value="1"/>
</dbReference>
<proteinExistence type="inferred from homology"/>
<accession>A0A1C7M870</accession>
<keyword evidence="8" id="KW-1185">Reference proteome</keyword>
<feature type="chain" id="PRO_5008888982" evidence="5">
    <location>
        <begin position="23"/>
        <end position="290"/>
    </location>
</feature>
<dbReference type="PANTHER" id="PTHR45856:SF25">
    <property type="entry name" value="FUNGAL LIPASE-LIKE DOMAIN-CONTAINING PROTEIN"/>
    <property type="match status" value="1"/>
</dbReference>
<comment type="caution">
    <text evidence="7">The sequence shown here is derived from an EMBL/GenBank/DDBJ whole genome shotgun (WGS) entry which is preliminary data.</text>
</comment>
<protein>
    <submittedName>
        <fullName evidence="7">Lipase</fullName>
    </submittedName>
</protein>
<dbReference type="GO" id="GO:0006629">
    <property type="term" value="P:lipid metabolic process"/>
    <property type="evidence" value="ECO:0007669"/>
    <property type="project" value="InterPro"/>
</dbReference>
<evidence type="ECO:0000313" key="7">
    <source>
        <dbReference type="EMBL" id="OBZ72589.1"/>
    </source>
</evidence>
<dbReference type="InterPro" id="IPR051218">
    <property type="entry name" value="Sec_MonoDiacylglyc_Lipase"/>
</dbReference>
<evidence type="ECO:0000256" key="2">
    <source>
        <dbReference type="ARBA" id="ARBA00043996"/>
    </source>
</evidence>
<dbReference type="AlphaFoldDB" id="A0A1C7M870"/>
<comment type="similarity">
    <text evidence="2">Belongs to the AB hydrolase superfamily. Lipase family. Class 3 subfamily.</text>
</comment>
<evidence type="ECO:0000259" key="6">
    <source>
        <dbReference type="Pfam" id="PF01764"/>
    </source>
</evidence>
<evidence type="ECO:0000256" key="3">
    <source>
        <dbReference type="ARBA" id="ARBA00047591"/>
    </source>
</evidence>
<feature type="domain" description="Fungal lipase-type" evidence="6">
    <location>
        <begin position="187"/>
        <end position="230"/>
    </location>
</feature>
<dbReference type="EMBL" id="LUGG01000009">
    <property type="protein sequence ID" value="OBZ72589.1"/>
    <property type="molecule type" value="Genomic_DNA"/>
</dbReference>
<evidence type="ECO:0000256" key="1">
    <source>
        <dbReference type="ARBA" id="ARBA00023157"/>
    </source>
</evidence>
<dbReference type="STRING" id="5627.A0A1C7M870"/>
<dbReference type="InterPro" id="IPR002921">
    <property type="entry name" value="Fungal_lipase-type"/>
</dbReference>
<organism evidence="7 8">
    <name type="scientific">Grifola frondosa</name>
    <name type="common">Maitake</name>
    <name type="synonym">Polyporus frondosus</name>
    <dbReference type="NCBI Taxonomy" id="5627"/>
    <lineage>
        <taxon>Eukaryota</taxon>
        <taxon>Fungi</taxon>
        <taxon>Dikarya</taxon>
        <taxon>Basidiomycota</taxon>
        <taxon>Agaricomycotina</taxon>
        <taxon>Agaricomycetes</taxon>
        <taxon>Polyporales</taxon>
        <taxon>Grifolaceae</taxon>
        <taxon>Grifola</taxon>
    </lineage>
</organism>